<accession>A0A9W7XYD3</accession>
<name>A0A9W7XYD3_9FUNG</name>
<proteinExistence type="predicted"/>
<dbReference type="InterPro" id="IPR039169">
    <property type="entry name" value="Abitram"/>
</dbReference>
<evidence type="ECO:0008006" key="4">
    <source>
        <dbReference type="Google" id="ProtNLM"/>
    </source>
</evidence>
<dbReference type="PANTHER" id="PTHR13651:SF0">
    <property type="entry name" value="PROTEIN ABITRAM"/>
    <property type="match status" value="1"/>
</dbReference>
<comment type="caution">
    <text evidence="2">The sequence shown here is derived from an EMBL/GenBank/DDBJ whole genome shotgun (WGS) entry which is preliminary data.</text>
</comment>
<dbReference type="PANTHER" id="PTHR13651">
    <property type="entry name" value="PROTEIN ABITRAM"/>
    <property type="match status" value="1"/>
</dbReference>
<dbReference type="InterPro" id="IPR011053">
    <property type="entry name" value="Single_hybrid_motif"/>
</dbReference>
<feature type="region of interest" description="Disordered" evidence="1">
    <location>
        <begin position="45"/>
        <end position="74"/>
    </location>
</feature>
<sequence length="212" mass="23570">MSHMHTGSSVDITYDLAAYAHLDAWQAQPLRFLDRYFTTRYYCAPSSSSSDSATQKRKLDQISPDPSDHSESSVPLPPAWQYVRMAPNKLCVIGLASVHPLLDPSCQATVGRVARVEFVQQVADAQVRGKKKRGAQRLAPDTPVCLVHTDKGLVFTIRASVHGQLVEWNARLALTPELLYTHPEQAFFAIIKPGTLDNAKIFDRCHEQTDAL</sequence>
<protein>
    <recommendedName>
        <fullName evidence="4">Protein Abitram</fullName>
    </recommendedName>
</protein>
<keyword evidence="3" id="KW-1185">Reference proteome</keyword>
<organism evidence="2 3">
    <name type="scientific">Coemansia erecta</name>
    <dbReference type="NCBI Taxonomy" id="147472"/>
    <lineage>
        <taxon>Eukaryota</taxon>
        <taxon>Fungi</taxon>
        <taxon>Fungi incertae sedis</taxon>
        <taxon>Zoopagomycota</taxon>
        <taxon>Kickxellomycotina</taxon>
        <taxon>Kickxellomycetes</taxon>
        <taxon>Kickxellales</taxon>
        <taxon>Kickxellaceae</taxon>
        <taxon>Coemansia</taxon>
    </lineage>
</organism>
<dbReference type="AlphaFoldDB" id="A0A9W7XYD3"/>
<evidence type="ECO:0000256" key="1">
    <source>
        <dbReference type="SAM" id="MobiDB-lite"/>
    </source>
</evidence>
<gene>
    <name evidence="2" type="ORF">LPJ53_004171</name>
</gene>
<dbReference type="Gene3D" id="2.40.50.100">
    <property type="match status" value="1"/>
</dbReference>
<dbReference type="GO" id="GO:0005634">
    <property type="term" value="C:nucleus"/>
    <property type="evidence" value="ECO:0007669"/>
    <property type="project" value="TreeGrafter"/>
</dbReference>
<dbReference type="OrthoDB" id="48130at2759"/>
<dbReference type="SUPFAM" id="SSF51230">
    <property type="entry name" value="Single hybrid motif"/>
    <property type="match status" value="1"/>
</dbReference>
<evidence type="ECO:0000313" key="3">
    <source>
        <dbReference type="Proteomes" id="UP001149813"/>
    </source>
</evidence>
<dbReference type="Proteomes" id="UP001149813">
    <property type="component" value="Unassembled WGS sequence"/>
</dbReference>
<evidence type="ECO:0000313" key="2">
    <source>
        <dbReference type="EMBL" id="KAJ1721295.1"/>
    </source>
</evidence>
<reference evidence="2" key="1">
    <citation type="submission" date="2022-07" db="EMBL/GenBank/DDBJ databases">
        <title>Phylogenomic reconstructions and comparative analyses of Kickxellomycotina fungi.</title>
        <authorList>
            <person name="Reynolds N.K."/>
            <person name="Stajich J.E."/>
            <person name="Barry K."/>
            <person name="Grigoriev I.V."/>
            <person name="Crous P."/>
            <person name="Smith M.E."/>
        </authorList>
    </citation>
    <scope>NUCLEOTIDE SEQUENCE</scope>
    <source>
        <strain evidence="2">NBRC 32514</strain>
    </source>
</reference>
<dbReference type="EMBL" id="JANBOJ010000182">
    <property type="protein sequence ID" value="KAJ1721295.1"/>
    <property type="molecule type" value="Genomic_DNA"/>
</dbReference>